<dbReference type="Gene3D" id="3.30.360.10">
    <property type="entry name" value="Dihydrodipicolinate Reductase, domain 2"/>
    <property type="match status" value="1"/>
</dbReference>
<dbReference type="Proteomes" id="UP000245283">
    <property type="component" value="Unassembled WGS sequence"/>
</dbReference>
<dbReference type="GO" id="GO:0000166">
    <property type="term" value="F:nucleotide binding"/>
    <property type="evidence" value="ECO:0007669"/>
    <property type="project" value="InterPro"/>
</dbReference>
<dbReference type="Gene3D" id="3.40.50.720">
    <property type="entry name" value="NAD(P)-binding Rossmann-like Domain"/>
    <property type="match status" value="1"/>
</dbReference>
<dbReference type="PANTHER" id="PTHR43593">
    <property type="match status" value="1"/>
</dbReference>
<comment type="similarity">
    <text evidence="1">Belongs to the Gfo/Idh/MocA family.</text>
</comment>
<name>A0A2V1K684_9ACTO</name>
<evidence type="ECO:0000256" key="1">
    <source>
        <dbReference type="ARBA" id="ARBA00010928"/>
    </source>
</evidence>
<dbReference type="SUPFAM" id="SSF55347">
    <property type="entry name" value="Glyceraldehyde-3-phosphate dehydrogenase-like, C-terminal domain"/>
    <property type="match status" value="1"/>
</dbReference>
<dbReference type="PANTHER" id="PTHR43593:SF1">
    <property type="entry name" value="INOSITOL 2-DEHYDROGENASE"/>
    <property type="match status" value="1"/>
</dbReference>
<feature type="domain" description="Gfo/Idh/MocA-like oxidoreductase N-terminal" evidence="2">
    <location>
        <begin position="5"/>
        <end position="125"/>
    </location>
</feature>
<dbReference type="Pfam" id="PF02894">
    <property type="entry name" value="GFO_IDH_MocA_C"/>
    <property type="match status" value="1"/>
</dbReference>
<dbReference type="InterPro" id="IPR036291">
    <property type="entry name" value="NAD(P)-bd_dom_sf"/>
</dbReference>
<proteinExistence type="inferred from homology"/>
<dbReference type="RefSeq" id="WP_109092459.1">
    <property type="nucleotide sequence ID" value="NZ_QETB01000001.1"/>
</dbReference>
<organism evidence="4 5">
    <name type="scientific">Ancrocorticia populi</name>
    <dbReference type="NCBI Taxonomy" id="2175228"/>
    <lineage>
        <taxon>Bacteria</taxon>
        <taxon>Bacillati</taxon>
        <taxon>Actinomycetota</taxon>
        <taxon>Actinomycetes</taxon>
        <taxon>Actinomycetales</taxon>
        <taxon>Actinomycetaceae</taxon>
        <taxon>Ancrocorticia</taxon>
    </lineage>
</organism>
<dbReference type="SUPFAM" id="SSF51735">
    <property type="entry name" value="NAD(P)-binding Rossmann-fold domains"/>
    <property type="match status" value="1"/>
</dbReference>
<dbReference type="InterPro" id="IPR000683">
    <property type="entry name" value="Gfo/Idh/MocA-like_OxRdtase_N"/>
</dbReference>
<keyword evidence="5" id="KW-1185">Reference proteome</keyword>
<feature type="domain" description="Gfo/Idh/MocA-like oxidoreductase C-terminal" evidence="3">
    <location>
        <begin position="170"/>
        <end position="332"/>
    </location>
</feature>
<dbReference type="Pfam" id="PF01408">
    <property type="entry name" value="GFO_IDH_MocA"/>
    <property type="match status" value="1"/>
</dbReference>
<sequence length="343" mass="36235">MAETLRVGIIGTGVMGQDHARNFASGIAGGRLVAVADVNTAAASSLAAQAGAEHVFSSGEELIDSGEVDAVIIAAPDRFHAGLTIRAMERGLPVLCEKPLAPTADEAAGVVHRERELGESLVTVGFMRRFDPGYLALKQRLVTGMDGALLMSHSVHRNVDAHPDGTSSDTITNSGIHEIDTIPWLAGSPIAHVQWTSGKGSSLITKRLDPQFYLMTDAAGVLHTVEVQVQAQYGYDVRCELVCETANVELPRVPTLVEENPVLVSKNLTASSAYPADWRPRFAAAYRAELNAWVQAASAKQIPEGAATATDALRATNVANALVESMERGGVQVAVPAIEEVLG</sequence>
<evidence type="ECO:0000259" key="2">
    <source>
        <dbReference type="Pfam" id="PF01408"/>
    </source>
</evidence>
<dbReference type="EMBL" id="QETB01000001">
    <property type="protein sequence ID" value="PWF26958.1"/>
    <property type="molecule type" value="Genomic_DNA"/>
</dbReference>
<comment type="caution">
    <text evidence="4">The sequence shown here is derived from an EMBL/GenBank/DDBJ whole genome shotgun (WGS) entry which is preliminary data.</text>
</comment>
<reference evidence="5" key="1">
    <citation type="submission" date="2018-05" db="EMBL/GenBank/DDBJ databases">
        <authorList>
            <person name="Li Y."/>
        </authorList>
    </citation>
    <scope>NUCLEOTIDE SEQUENCE [LARGE SCALE GENOMIC DNA]</scope>
    <source>
        <strain evidence="5">sk1b4</strain>
    </source>
</reference>
<accession>A0A2V1K684</accession>
<dbReference type="OrthoDB" id="256869at2"/>
<dbReference type="InterPro" id="IPR004104">
    <property type="entry name" value="Gfo/Idh/MocA-like_OxRdtase_C"/>
</dbReference>
<dbReference type="InterPro" id="IPR050424">
    <property type="entry name" value="Gfo-Idh-MocA_inositol_DH"/>
</dbReference>
<evidence type="ECO:0000259" key="3">
    <source>
        <dbReference type="Pfam" id="PF02894"/>
    </source>
</evidence>
<gene>
    <name evidence="4" type="ORF">DD236_00645</name>
</gene>
<evidence type="ECO:0000313" key="4">
    <source>
        <dbReference type="EMBL" id="PWF26958.1"/>
    </source>
</evidence>
<dbReference type="AlphaFoldDB" id="A0A2V1K684"/>
<evidence type="ECO:0000313" key="5">
    <source>
        <dbReference type="Proteomes" id="UP000245283"/>
    </source>
</evidence>
<protein>
    <submittedName>
        <fullName evidence="4">Inositol 2-dehydrogenase</fullName>
    </submittedName>
</protein>